<dbReference type="InterPro" id="IPR007016">
    <property type="entry name" value="O-antigen_ligase-rel_domated"/>
</dbReference>
<evidence type="ECO:0000259" key="6">
    <source>
        <dbReference type="Pfam" id="PF04932"/>
    </source>
</evidence>
<evidence type="ECO:0000313" key="8">
    <source>
        <dbReference type="Proteomes" id="UP000182692"/>
    </source>
</evidence>
<dbReference type="Pfam" id="PF04932">
    <property type="entry name" value="Wzy_C"/>
    <property type="match status" value="1"/>
</dbReference>
<accession>A0A1I5NA07</accession>
<name>A0A1I5NA07_9GAMM</name>
<evidence type="ECO:0000256" key="2">
    <source>
        <dbReference type="ARBA" id="ARBA00022692"/>
    </source>
</evidence>
<gene>
    <name evidence="7" type="ORF">SAMN03084138_01538</name>
</gene>
<organism evidence="7 8">
    <name type="scientific">Enterovibrio norvegicus DSM 15893</name>
    <dbReference type="NCBI Taxonomy" id="1121869"/>
    <lineage>
        <taxon>Bacteria</taxon>
        <taxon>Pseudomonadati</taxon>
        <taxon>Pseudomonadota</taxon>
        <taxon>Gammaproteobacteria</taxon>
        <taxon>Vibrionales</taxon>
        <taxon>Vibrionaceae</taxon>
        <taxon>Enterovibrio</taxon>
    </lineage>
</organism>
<dbReference type="EMBL" id="FOWR01000009">
    <property type="protein sequence ID" value="SFP18584.1"/>
    <property type="molecule type" value="Genomic_DNA"/>
</dbReference>
<feature type="transmembrane region" description="Helical" evidence="5">
    <location>
        <begin position="229"/>
        <end position="246"/>
    </location>
</feature>
<keyword evidence="3 5" id="KW-1133">Transmembrane helix</keyword>
<dbReference type="RefSeq" id="WP_074926367.1">
    <property type="nucleotide sequence ID" value="NZ_FOWR01000009.1"/>
</dbReference>
<reference evidence="7 8" key="1">
    <citation type="submission" date="2016-10" db="EMBL/GenBank/DDBJ databases">
        <authorList>
            <person name="de Groot N.N."/>
        </authorList>
    </citation>
    <scope>NUCLEOTIDE SEQUENCE [LARGE SCALE GENOMIC DNA]</scope>
    <source>
        <strain evidence="7 8">DSM 15893</strain>
    </source>
</reference>
<feature type="domain" description="O-antigen ligase-related" evidence="6">
    <location>
        <begin position="188"/>
        <end position="338"/>
    </location>
</feature>
<dbReference type="STRING" id="1121869.SAMN03084138_01538"/>
<feature type="transmembrane region" description="Helical" evidence="5">
    <location>
        <begin position="361"/>
        <end position="378"/>
    </location>
</feature>
<feature type="transmembrane region" description="Helical" evidence="5">
    <location>
        <begin position="20"/>
        <end position="37"/>
    </location>
</feature>
<evidence type="ECO:0000256" key="4">
    <source>
        <dbReference type="ARBA" id="ARBA00023136"/>
    </source>
</evidence>
<evidence type="ECO:0000313" key="7">
    <source>
        <dbReference type="EMBL" id="SFP18584.1"/>
    </source>
</evidence>
<feature type="transmembrane region" description="Helical" evidence="5">
    <location>
        <begin position="98"/>
        <end position="115"/>
    </location>
</feature>
<dbReference type="Proteomes" id="UP000182692">
    <property type="component" value="Unassembled WGS sequence"/>
</dbReference>
<dbReference type="GeneID" id="35871855"/>
<sequence>MQNVNPTKLVRASGRTVIEALFLLSPLAVLLLLIFNMTDTKWILSRLIPIVCVYCVIFHRDSFKKNWQSPELQISLVAGGVAFIYFTLGHVFRGDNFGFARTLIVCLGYIALVPWHRITAPVVKCLILIGALTSGINAVYEYVVLHQGRVGVATNPIPHALYCSIMALVSICLLVSSKNKLFRAVCVLAIALSTIALFLTEVRGVMLFFPIVVIFLVERLAFSRGWSRKLALVITLCCITVGYFTFKEKIDTRITHTISELKMSKSEIAINSVGIRLELWSSGINTGLDNIVLGVGDNMLHENIKALPNSGAAIQPHLHNQFIDTFARYGILGLMILLFWVFAPLAYMCGKGRKISFSDNPAVASIVSMIFLAGLTDVPFHHTHIVYLFTILSCVLLVLKLPPGDVQ</sequence>
<dbReference type="GO" id="GO:0016874">
    <property type="term" value="F:ligase activity"/>
    <property type="evidence" value="ECO:0007669"/>
    <property type="project" value="UniProtKB-KW"/>
</dbReference>
<comment type="subcellular location">
    <subcellularLocation>
        <location evidence="1">Membrane</location>
        <topology evidence="1">Multi-pass membrane protein</topology>
    </subcellularLocation>
</comment>
<feature type="transmembrane region" description="Helical" evidence="5">
    <location>
        <begin position="157"/>
        <end position="174"/>
    </location>
</feature>
<feature type="transmembrane region" description="Helical" evidence="5">
    <location>
        <begin position="43"/>
        <end position="60"/>
    </location>
</feature>
<dbReference type="GO" id="GO:0016020">
    <property type="term" value="C:membrane"/>
    <property type="evidence" value="ECO:0007669"/>
    <property type="project" value="UniProtKB-SubCell"/>
</dbReference>
<keyword evidence="2 5" id="KW-0812">Transmembrane</keyword>
<feature type="transmembrane region" description="Helical" evidence="5">
    <location>
        <begin position="326"/>
        <end position="349"/>
    </location>
</feature>
<protein>
    <submittedName>
        <fullName evidence="7">O-antigen ligase</fullName>
    </submittedName>
</protein>
<proteinExistence type="predicted"/>
<feature type="transmembrane region" description="Helical" evidence="5">
    <location>
        <begin position="181"/>
        <end position="199"/>
    </location>
</feature>
<feature type="transmembrane region" description="Helical" evidence="5">
    <location>
        <begin position="384"/>
        <end position="401"/>
    </location>
</feature>
<feature type="transmembrane region" description="Helical" evidence="5">
    <location>
        <begin position="122"/>
        <end position="145"/>
    </location>
</feature>
<dbReference type="PANTHER" id="PTHR37422">
    <property type="entry name" value="TEICHURONIC ACID BIOSYNTHESIS PROTEIN TUAE"/>
    <property type="match status" value="1"/>
</dbReference>
<keyword evidence="7" id="KW-0436">Ligase</keyword>
<feature type="transmembrane region" description="Helical" evidence="5">
    <location>
        <begin position="205"/>
        <end position="222"/>
    </location>
</feature>
<dbReference type="AlphaFoldDB" id="A0A1I5NA07"/>
<dbReference type="PANTHER" id="PTHR37422:SF17">
    <property type="entry name" value="O-ANTIGEN LIGASE"/>
    <property type="match status" value="1"/>
</dbReference>
<dbReference type="OrthoDB" id="6358855at2"/>
<evidence type="ECO:0000256" key="3">
    <source>
        <dbReference type="ARBA" id="ARBA00022989"/>
    </source>
</evidence>
<evidence type="ECO:0000256" key="5">
    <source>
        <dbReference type="SAM" id="Phobius"/>
    </source>
</evidence>
<feature type="transmembrane region" description="Helical" evidence="5">
    <location>
        <begin position="72"/>
        <end position="92"/>
    </location>
</feature>
<keyword evidence="4 5" id="KW-0472">Membrane</keyword>
<dbReference type="InterPro" id="IPR051533">
    <property type="entry name" value="WaaL-like"/>
</dbReference>
<evidence type="ECO:0000256" key="1">
    <source>
        <dbReference type="ARBA" id="ARBA00004141"/>
    </source>
</evidence>